<dbReference type="OrthoDB" id="78947at2759"/>
<feature type="domain" description="Thioredoxin" evidence="3">
    <location>
        <begin position="24"/>
        <end position="142"/>
    </location>
</feature>
<accession>A0A3P6UDG1</accession>
<sequence length="144" mass="16441">MDPLLRILIVDDIANMVFSQMKAEGLNELNELLKDAKCRTVIFFTSSKDDGKSWCPDCVQVEPIIEKVIKEISSSDDADLNLTFIECSIGPRTYWKDQTNAFRTDGRFKLKEIPTLLDYSNKAKRLSGEQCANELLVKELFLED</sequence>
<evidence type="ECO:0000313" key="5">
    <source>
        <dbReference type="Proteomes" id="UP000277928"/>
    </source>
</evidence>
<dbReference type="Pfam" id="PF06110">
    <property type="entry name" value="TXD17-like_Trx"/>
    <property type="match status" value="1"/>
</dbReference>
<evidence type="ECO:0000256" key="2">
    <source>
        <dbReference type="ARBA" id="ARBA00016949"/>
    </source>
</evidence>
<dbReference type="GO" id="GO:0005829">
    <property type="term" value="C:cytosol"/>
    <property type="evidence" value="ECO:0007669"/>
    <property type="project" value="TreeGrafter"/>
</dbReference>
<proteinExistence type="inferred from homology"/>
<dbReference type="PANTHER" id="PTHR12452:SF0">
    <property type="entry name" value="THIOREDOXIN DOMAIN-CONTAINING PROTEIN 17"/>
    <property type="match status" value="1"/>
</dbReference>
<dbReference type="AlphaFoldDB" id="A0A3P6UDG1"/>
<dbReference type="Gene3D" id="3.40.30.10">
    <property type="entry name" value="Glutaredoxin"/>
    <property type="match status" value="1"/>
</dbReference>
<dbReference type="STRING" id="42156.A0A3P6UDG1"/>
<name>A0A3P6UDG1_LITSI</name>
<reference evidence="4 5" key="1">
    <citation type="submission" date="2018-08" db="EMBL/GenBank/DDBJ databases">
        <authorList>
            <person name="Laetsch R D."/>
            <person name="Stevens L."/>
            <person name="Kumar S."/>
            <person name="Blaxter L. M."/>
        </authorList>
    </citation>
    <scope>NUCLEOTIDE SEQUENCE [LARGE SCALE GENOMIC DNA]</scope>
</reference>
<dbReference type="GO" id="GO:0047134">
    <property type="term" value="F:protein-disulfide reductase [NAD(P)H] activity"/>
    <property type="evidence" value="ECO:0007669"/>
    <property type="project" value="InterPro"/>
</dbReference>
<comment type="similarity">
    <text evidence="1">Belongs to the thioredoxin family.</text>
</comment>
<dbReference type="InterPro" id="IPR045108">
    <property type="entry name" value="TXNDC17-like"/>
</dbReference>
<organism evidence="4 5">
    <name type="scientific">Litomosoides sigmodontis</name>
    <name type="common">Filarial nematode worm</name>
    <dbReference type="NCBI Taxonomy" id="42156"/>
    <lineage>
        <taxon>Eukaryota</taxon>
        <taxon>Metazoa</taxon>
        <taxon>Ecdysozoa</taxon>
        <taxon>Nematoda</taxon>
        <taxon>Chromadorea</taxon>
        <taxon>Rhabditida</taxon>
        <taxon>Spirurina</taxon>
        <taxon>Spiruromorpha</taxon>
        <taxon>Filarioidea</taxon>
        <taxon>Onchocercidae</taxon>
        <taxon>Litomosoides</taxon>
    </lineage>
</organism>
<dbReference type="PANTHER" id="PTHR12452">
    <property type="entry name" value="42-9-9 PROTEIN-RELATED"/>
    <property type="match status" value="1"/>
</dbReference>
<keyword evidence="5" id="KW-1185">Reference proteome</keyword>
<evidence type="ECO:0000313" key="4">
    <source>
        <dbReference type="EMBL" id="VDK76354.1"/>
    </source>
</evidence>
<protein>
    <recommendedName>
        <fullName evidence="2">Thioredoxin domain-containing protein 17</fullName>
    </recommendedName>
</protein>
<dbReference type="OMA" id="FIECAVG"/>
<dbReference type="InterPro" id="IPR010357">
    <property type="entry name" value="TXNDC17_dom"/>
</dbReference>
<dbReference type="InterPro" id="IPR036249">
    <property type="entry name" value="Thioredoxin-like_sf"/>
</dbReference>
<dbReference type="EMBL" id="UYRX01000172">
    <property type="protein sequence ID" value="VDK76354.1"/>
    <property type="molecule type" value="Genomic_DNA"/>
</dbReference>
<dbReference type="Proteomes" id="UP000277928">
    <property type="component" value="Unassembled WGS sequence"/>
</dbReference>
<dbReference type="SUPFAM" id="SSF52833">
    <property type="entry name" value="Thioredoxin-like"/>
    <property type="match status" value="1"/>
</dbReference>
<evidence type="ECO:0000256" key="1">
    <source>
        <dbReference type="ARBA" id="ARBA00008987"/>
    </source>
</evidence>
<evidence type="ECO:0000259" key="3">
    <source>
        <dbReference type="Pfam" id="PF06110"/>
    </source>
</evidence>
<gene>
    <name evidence="4" type="ORF">NLS_LOCUS3263</name>
</gene>